<dbReference type="InterPro" id="IPR002539">
    <property type="entry name" value="MaoC-like_dom"/>
</dbReference>
<proteinExistence type="inferred from homology"/>
<dbReference type="SUPFAM" id="SSF54637">
    <property type="entry name" value="Thioesterase/thiol ester dehydrase-isomerase"/>
    <property type="match status" value="1"/>
</dbReference>
<protein>
    <submittedName>
        <fullName evidence="3">Putative enoyl-CoA hydratase 1</fullName>
    </submittedName>
</protein>
<sequence length="165" mass="18213">MTLTVHVRELPEMTGQHLGYSAWHEITQRQVDLFADATWDHQWIHVDPERAAEGPYGGTIAHGFLTISLAPALLSEIWQVTGVDLAVNQGLSELRFRNPVAVGARLRLGAELVSARPRPRDFLEAVIRLTFDASLAEQRQRTAVANLVVLLHAAPQEAGAQREPA</sequence>
<dbReference type="CDD" id="cd03450">
    <property type="entry name" value="NodN"/>
    <property type="match status" value="1"/>
</dbReference>
<dbReference type="PANTHER" id="PTHR42993:SF1">
    <property type="entry name" value="MAOC-LIKE DEHYDRATASE DOMAIN-CONTAINING PROTEIN"/>
    <property type="match status" value="1"/>
</dbReference>
<evidence type="ECO:0000313" key="3">
    <source>
        <dbReference type="EMBL" id="GDY33392.1"/>
    </source>
</evidence>
<dbReference type="Pfam" id="PF01575">
    <property type="entry name" value="MaoC_dehydratas"/>
    <property type="match status" value="1"/>
</dbReference>
<evidence type="ECO:0000313" key="4">
    <source>
        <dbReference type="Proteomes" id="UP000298860"/>
    </source>
</evidence>
<dbReference type="Proteomes" id="UP000298860">
    <property type="component" value="Unassembled WGS sequence"/>
</dbReference>
<comment type="caution">
    <text evidence="3">The sequence shown here is derived from an EMBL/GenBank/DDBJ whole genome shotgun (WGS) entry which is preliminary data.</text>
</comment>
<evidence type="ECO:0000256" key="1">
    <source>
        <dbReference type="ARBA" id="ARBA00005254"/>
    </source>
</evidence>
<dbReference type="EMBL" id="BJFL01000041">
    <property type="protein sequence ID" value="GDY33392.1"/>
    <property type="molecule type" value="Genomic_DNA"/>
</dbReference>
<comment type="similarity">
    <text evidence="1">Belongs to the enoyl-CoA hydratase/isomerase family.</text>
</comment>
<reference evidence="4" key="1">
    <citation type="submission" date="2019-04" db="EMBL/GenBank/DDBJ databases">
        <title>Draft genome sequence of Pseudonocardiaceae bacterium SL3-2-4.</title>
        <authorList>
            <person name="Ningsih F."/>
            <person name="Yokota A."/>
            <person name="Sakai Y."/>
            <person name="Nanatani K."/>
            <person name="Yabe S."/>
            <person name="Oetari A."/>
            <person name="Sjamsuridzal W."/>
        </authorList>
    </citation>
    <scope>NUCLEOTIDE SEQUENCE [LARGE SCALE GENOMIC DNA]</scope>
    <source>
        <strain evidence="4">SL3-2-4</strain>
    </source>
</reference>
<dbReference type="PANTHER" id="PTHR42993">
    <property type="entry name" value="MAOC-LIKE DEHYDRATASE DOMAIN-CONTAINING PROTEIN"/>
    <property type="match status" value="1"/>
</dbReference>
<evidence type="ECO:0000259" key="2">
    <source>
        <dbReference type="Pfam" id="PF01575"/>
    </source>
</evidence>
<dbReference type="AlphaFoldDB" id="A0A4D4JDB4"/>
<name>A0A4D4JDB4_9PSEU</name>
<accession>A0A4D4JDB4</accession>
<dbReference type="InterPro" id="IPR029069">
    <property type="entry name" value="HotDog_dom_sf"/>
</dbReference>
<keyword evidence="4" id="KW-1185">Reference proteome</keyword>
<organism evidence="3 4">
    <name type="scientific">Gandjariella thermophila</name>
    <dbReference type="NCBI Taxonomy" id="1931992"/>
    <lineage>
        <taxon>Bacteria</taxon>
        <taxon>Bacillati</taxon>
        <taxon>Actinomycetota</taxon>
        <taxon>Actinomycetes</taxon>
        <taxon>Pseudonocardiales</taxon>
        <taxon>Pseudonocardiaceae</taxon>
        <taxon>Gandjariella</taxon>
    </lineage>
</organism>
<dbReference type="Gene3D" id="3.10.129.10">
    <property type="entry name" value="Hotdog Thioesterase"/>
    <property type="match status" value="1"/>
</dbReference>
<dbReference type="RefSeq" id="WP_307722960.1">
    <property type="nucleotide sequence ID" value="NZ_BJFL01000041.1"/>
</dbReference>
<gene>
    <name evidence="3" type="ORF">GTS_50250</name>
</gene>
<dbReference type="InterPro" id="IPR039375">
    <property type="entry name" value="NodN-like"/>
</dbReference>
<feature type="domain" description="MaoC-like" evidence="2">
    <location>
        <begin position="13"/>
        <end position="115"/>
    </location>
</feature>